<feature type="non-terminal residue" evidence="1">
    <location>
        <position position="36"/>
    </location>
</feature>
<gene>
    <name evidence="1" type="ORF">LCGC14_2174750</name>
</gene>
<organism evidence="1">
    <name type="scientific">marine sediment metagenome</name>
    <dbReference type="NCBI Taxonomy" id="412755"/>
    <lineage>
        <taxon>unclassified sequences</taxon>
        <taxon>metagenomes</taxon>
        <taxon>ecological metagenomes</taxon>
    </lineage>
</organism>
<protein>
    <submittedName>
        <fullName evidence="1">Uncharacterized protein</fullName>
    </submittedName>
</protein>
<accession>A0A0F9DNX0</accession>
<evidence type="ECO:0000313" key="1">
    <source>
        <dbReference type="EMBL" id="KKL63468.1"/>
    </source>
</evidence>
<reference evidence="1" key="1">
    <citation type="journal article" date="2015" name="Nature">
        <title>Complex archaea that bridge the gap between prokaryotes and eukaryotes.</title>
        <authorList>
            <person name="Spang A."/>
            <person name="Saw J.H."/>
            <person name="Jorgensen S.L."/>
            <person name="Zaremba-Niedzwiedzka K."/>
            <person name="Martijn J."/>
            <person name="Lind A.E."/>
            <person name="van Eijk R."/>
            <person name="Schleper C."/>
            <person name="Guy L."/>
            <person name="Ettema T.J."/>
        </authorList>
    </citation>
    <scope>NUCLEOTIDE SEQUENCE</scope>
</reference>
<dbReference type="AlphaFoldDB" id="A0A0F9DNX0"/>
<proteinExistence type="predicted"/>
<dbReference type="EMBL" id="LAZR01028158">
    <property type="protein sequence ID" value="KKL63468.1"/>
    <property type="molecule type" value="Genomic_DNA"/>
</dbReference>
<comment type="caution">
    <text evidence="1">The sequence shown here is derived from an EMBL/GenBank/DDBJ whole genome shotgun (WGS) entry which is preliminary data.</text>
</comment>
<name>A0A0F9DNX0_9ZZZZ</name>
<sequence length="36" mass="4314">MFKKLIETNWGTIKLYYLLKRNPEVAKLFISVLVED</sequence>